<reference evidence="3" key="1">
    <citation type="journal article" date="2020" name="Stud. Mycol.">
        <title>101 Dothideomycetes genomes: A test case for predicting lifestyles and emergence of pathogens.</title>
        <authorList>
            <person name="Haridas S."/>
            <person name="Albert R."/>
            <person name="Binder M."/>
            <person name="Bloem J."/>
            <person name="LaButti K."/>
            <person name="Salamov A."/>
            <person name="Andreopoulos B."/>
            <person name="Baker S."/>
            <person name="Barry K."/>
            <person name="Bills G."/>
            <person name="Bluhm B."/>
            <person name="Cannon C."/>
            <person name="Castanera R."/>
            <person name="Culley D."/>
            <person name="Daum C."/>
            <person name="Ezra D."/>
            <person name="Gonzalez J."/>
            <person name="Henrissat B."/>
            <person name="Kuo A."/>
            <person name="Liang C."/>
            <person name="Lipzen A."/>
            <person name="Lutzoni F."/>
            <person name="Magnuson J."/>
            <person name="Mondo S."/>
            <person name="Nolan M."/>
            <person name="Ohm R."/>
            <person name="Pangilinan J."/>
            <person name="Park H.-J."/>
            <person name="Ramirez L."/>
            <person name="Alfaro M."/>
            <person name="Sun H."/>
            <person name="Tritt A."/>
            <person name="Yoshinaga Y."/>
            <person name="Zwiers L.-H."/>
            <person name="Turgeon B."/>
            <person name="Goodwin S."/>
            <person name="Spatafora J."/>
            <person name="Crous P."/>
            <person name="Grigoriev I."/>
        </authorList>
    </citation>
    <scope>NUCLEOTIDE SEQUENCE [LARGE SCALE GENOMIC DNA]</scope>
    <source>
        <strain evidence="3">CBS 304.66</strain>
    </source>
</reference>
<keyword evidence="1" id="KW-1133">Transmembrane helix</keyword>
<feature type="transmembrane region" description="Helical" evidence="1">
    <location>
        <begin position="104"/>
        <end position="121"/>
    </location>
</feature>
<dbReference type="Proteomes" id="UP000800093">
    <property type="component" value="Unassembled WGS sequence"/>
</dbReference>
<dbReference type="OrthoDB" id="3682427at2759"/>
<gene>
    <name evidence="2" type="ORF">CC78DRAFT_572170</name>
</gene>
<dbReference type="AlphaFoldDB" id="A0A9P4N528"/>
<accession>A0A9P4N528</accession>
<sequence length="122" mass="13095">MTTCPHRFGIPNPPTTKAACAIPIGGSNSTILDTCCNGHINPIVSYGAPDGEDCYQFCTTDAVEEVEDCLLNKLGEFNKSDPDFQCFNAVDMQTQTNDSRRRGVGMWLFVALGVVGMVAGTI</sequence>
<name>A0A9P4N528_9PLEO</name>
<organism evidence="2 3">
    <name type="scientific">Lojkania enalia</name>
    <dbReference type="NCBI Taxonomy" id="147567"/>
    <lineage>
        <taxon>Eukaryota</taxon>
        <taxon>Fungi</taxon>
        <taxon>Dikarya</taxon>
        <taxon>Ascomycota</taxon>
        <taxon>Pezizomycotina</taxon>
        <taxon>Dothideomycetes</taxon>
        <taxon>Pleosporomycetidae</taxon>
        <taxon>Pleosporales</taxon>
        <taxon>Pleosporales incertae sedis</taxon>
        <taxon>Lojkania</taxon>
    </lineage>
</organism>
<evidence type="ECO:0000313" key="3">
    <source>
        <dbReference type="Proteomes" id="UP000800093"/>
    </source>
</evidence>
<evidence type="ECO:0000256" key="1">
    <source>
        <dbReference type="SAM" id="Phobius"/>
    </source>
</evidence>
<protein>
    <submittedName>
        <fullName evidence="2">Uncharacterized protein</fullName>
    </submittedName>
</protein>
<comment type="caution">
    <text evidence="2">The sequence shown here is derived from an EMBL/GenBank/DDBJ whole genome shotgun (WGS) entry which is preliminary data.</text>
</comment>
<evidence type="ECO:0000313" key="2">
    <source>
        <dbReference type="EMBL" id="KAF2258956.1"/>
    </source>
</evidence>
<proteinExistence type="predicted"/>
<keyword evidence="1" id="KW-0472">Membrane</keyword>
<dbReference type="EMBL" id="ML986726">
    <property type="protein sequence ID" value="KAF2258956.1"/>
    <property type="molecule type" value="Genomic_DNA"/>
</dbReference>
<keyword evidence="1" id="KW-0812">Transmembrane</keyword>
<keyword evidence="3" id="KW-1185">Reference proteome</keyword>